<dbReference type="CDD" id="cd00093">
    <property type="entry name" value="HTH_XRE"/>
    <property type="match status" value="1"/>
</dbReference>
<sequence length="248" mass="29237">MKFDKEKFSKQLKFVTQNINISDYAEKCGISRSYLSQYIGKHRGNPPKPEILEKIADASGGKLDYEELMVTAGYLNEKHYEERKNMLKIMRHYREGNNLPEGLKDELKHKEILPDYEELLPVYEFENRIIWEDQDERDRKSNFRSHLKDYFAKKIAEKSDYAVKVKDNRFKDLGIHKNYLVAVKKCQPRSGKKVLIIIKNGEENINTIKRYYRLDNGKIHLDPSDNSESIYEESEIRVIGEIISIRGN</sequence>
<gene>
    <name evidence="2" type="ORF">SAMN04515654_1446</name>
</gene>
<organism evidence="2 3">
    <name type="scientific">Halanaerobium congolense</name>
    <dbReference type="NCBI Taxonomy" id="54121"/>
    <lineage>
        <taxon>Bacteria</taxon>
        <taxon>Bacillati</taxon>
        <taxon>Bacillota</taxon>
        <taxon>Clostridia</taxon>
        <taxon>Halanaerobiales</taxon>
        <taxon>Halanaerobiaceae</taxon>
        <taxon>Halanaerobium</taxon>
    </lineage>
</organism>
<dbReference type="SUPFAM" id="SSF47413">
    <property type="entry name" value="lambda repressor-like DNA-binding domains"/>
    <property type="match status" value="1"/>
</dbReference>
<dbReference type="Pfam" id="PF01381">
    <property type="entry name" value="HTH_3"/>
    <property type="match status" value="1"/>
</dbReference>
<feature type="domain" description="HTH cro/C1-type" evidence="1">
    <location>
        <begin position="17"/>
        <end position="68"/>
    </location>
</feature>
<dbReference type="AlphaFoldDB" id="A0A1G8SSB4"/>
<protein>
    <submittedName>
        <fullName evidence="2">Helix-turn-helix domain-containing protein</fullName>
    </submittedName>
</protein>
<dbReference type="InterPro" id="IPR010982">
    <property type="entry name" value="Lambda_DNA-bd_dom_sf"/>
</dbReference>
<proteinExistence type="predicted"/>
<name>A0A1G8SSB4_9FIRM</name>
<accession>A0A1G8SSB4</accession>
<evidence type="ECO:0000259" key="1">
    <source>
        <dbReference type="PROSITE" id="PS50943"/>
    </source>
</evidence>
<evidence type="ECO:0000313" key="3">
    <source>
        <dbReference type="Proteomes" id="UP000198945"/>
    </source>
</evidence>
<dbReference type="EMBL" id="FNEH01000044">
    <property type="protein sequence ID" value="SDJ32129.1"/>
    <property type="molecule type" value="Genomic_DNA"/>
</dbReference>
<dbReference type="InterPro" id="IPR036286">
    <property type="entry name" value="LexA/Signal_pep-like_sf"/>
</dbReference>
<dbReference type="PROSITE" id="PS50943">
    <property type="entry name" value="HTH_CROC1"/>
    <property type="match status" value="1"/>
</dbReference>
<reference evidence="2 3" key="1">
    <citation type="submission" date="2016-10" db="EMBL/GenBank/DDBJ databases">
        <authorList>
            <person name="de Groot N.N."/>
        </authorList>
    </citation>
    <scope>NUCLEOTIDE SEQUENCE [LARGE SCALE GENOMIC DNA]</scope>
    <source>
        <strain evidence="2 3">WG7</strain>
    </source>
</reference>
<dbReference type="Proteomes" id="UP000198945">
    <property type="component" value="Unassembled WGS sequence"/>
</dbReference>
<dbReference type="GO" id="GO:0003677">
    <property type="term" value="F:DNA binding"/>
    <property type="evidence" value="ECO:0007669"/>
    <property type="project" value="InterPro"/>
</dbReference>
<dbReference type="Gene3D" id="1.10.260.40">
    <property type="entry name" value="lambda repressor-like DNA-binding domains"/>
    <property type="match status" value="1"/>
</dbReference>
<dbReference type="SUPFAM" id="SSF51306">
    <property type="entry name" value="LexA/Signal peptidase"/>
    <property type="match status" value="1"/>
</dbReference>
<evidence type="ECO:0000313" key="2">
    <source>
        <dbReference type="EMBL" id="SDJ32129.1"/>
    </source>
</evidence>
<dbReference type="Gene3D" id="2.10.109.10">
    <property type="entry name" value="Umud Fragment, subunit A"/>
    <property type="match status" value="1"/>
</dbReference>
<dbReference type="InterPro" id="IPR001387">
    <property type="entry name" value="Cro/C1-type_HTH"/>
</dbReference>
<dbReference type="RefSeq" id="WP_076546160.1">
    <property type="nucleotide sequence ID" value="NZ_FNEH01000044.1"/>
</dbReference>